<dbReference type="CDD" id="cd06974">
    <property type="entry name" value="TerD_like"/>
    <property type="match status" value="1"/>
</dbReference>
<dbReference type="Proteomes" id="UP000199546">
    <property type="component" value="Unassembled WGS sequence"/>
</dbReference>
<evidence type="ECO:0000313" key="2">
    <source>
        <dbReference type="EMBL" id="SFT53755.1"/>
    </source>
</evidence>
<feature type="region of interest" description="Disordered" evidence="1">
    <location>
        <begin position="1"/>
        <end position="21"/>
    </location>
</feature>
<proteinExistence type="predicted"/>
<dbReference type="InterPro" id="IPR003325">
    <property type="entry name" value="TerD"/>
</dbReference>
<protein>
    <submittedName>
        <fullName evidence="2">Tellurite resistance protein TerA</fullName>
    </submittedName>
</protein>
<name>A0A1I6YTE9_9ACTN</name>
<accession>A0A1I6YTE9</accession>
<dbReference type="AlphaFoldDB" id="A0A1I6YTE9"/>
<reference evidence="3" key="1">
    <citation type="submission" date="2016-10" db="EMBL/GenBank/DDBJ databases">
        <authorList>
            <person name="Varghese N."/>
            <person name="Submissions S."/>
        </authorList>
    </citation>
    <scope>NUCLEOTIDE SEQUENCE [LARGE SCALE GENOMIC DNA]</scope>
    <source>
        <strain evidence="3">DSM 46136</strain>
    </source>
</reference>
<organism evidence="2 3">
    <name type="scientific">Geodermatophilus amargosae</name>
    <dbReference type="NCBI Taxonomy" id="1296565"/>
    <lineage>
        <taxon>Bacteria</taxon>
        <taxon>Bacillati</taxon>
        <taxon>Actinomycetota</taxon>
        <taxon>Actinomycetes</taxon>
        <taxon>Geodermatophilales</taxon>
        <taxon>Geodermatophilaceae</taxon>
        <taxon>Geodermatophilus</taxon>
    </lineage>
</organism>
<dbReference type="RefSeq" id="WP_093578703.1">
    <property type="nucleotide sequence ID" value="NZ_FPBA01000003.1"/>
</dbReference>
<dbReference type="OrthoDB" id="2079357at2"/>
<dbReference type="EMBL" id="FPBA01000003">
    <property type="protein sequence ID" value="SFT53755.1"/>
    <property type="molecule type" value="Genomic_DNA"/>
</dbReference>
<evidence type="ECO:0000256" key="1">
    <source>
        <dbReference type="SAM" id="MobiDB-lite"/>
    </source>
</evidence>
<gene>
    <name evidence="2" type="ORF">SAMN05660657_01451</name>
</gene>
<keyword evidence="3" id="KW-1185">Reference proteome</keyword>
<dbReference type="Gene3D" id="2.60.60.30">
    <property type="entry name" value="sav2460 like domains"/>
    <property type="match status" value="1"/>
</dbReference>
<sequence>MVDYTRPSPPPSGGGPVDMSKVTLTKSAPSVSLTKGRGAGGQMRVNLNWESGRRGLFSKGSAVDLDLGCLWETADGAKGVVQALGNAFGALDRPPYVLLDGDDRSGAKSGGENLVVNLDHLDQIRRVLVFAYIYEGAPNWAAANGVVTLYPQGAAPIEVRLDEHAQGARSCAIALLTNQGGSLTVQREIRYLPGVQRDLDGAYGWGLNWTSGRK</sequence>
<evidence type="ECO:0000313" key="3">
    <source>
        <dbReference type="Proteomes" id="UP000199546"/>
    </source>
</evidence>
<dbReference type="STRING" id="1296565.SAMN05660657_01451"/>